<feature type="domain" description="Aldehyde dehydrogenase" evidence="2">
    <location>
        <begin position="16"/>
        <end position="429"/>
    </location>
</feature>
<dbReference type="InterPro" id="IPR015590">
    <property type="entry name" value="Aldehyde_DH_dom"/>
</dbReference>
<dbReference type="Proteomes" id="UP000319980">
    <property type="component" value="Unassembled WGS sequence"/>
</dbReference>
<reference evidence="3 4" key="1">
    <citation type="journal article" date="2008" name="Int. J. Syst. Evol. Microbiol.">
        <title>Luteimonas marina sp. nov., isolated from seawater.</title>
        <authorList>
            <person name="Baik K.S."/>
            <person name="Park S.C."/>
            <person name="Kim M.S."/>
            <person name="Kim E.M."/>
            <person name="Park C."/>
            <person name="Chun J."/>
            <person name="Seong C.N."/>
        </authorList>
    </citation>
    <scope>NUCLEOTIDE SEQUENCE [LARGE SCALE GENOMIC DNA]</scope>
    <source>
        <strain evidence="3 4">FR1330</strain>
    </source>
</reference>
<dbReference type="GO" id="GO:0016620">
    <property type="term" value="F:oxidoreductase activity, acting on the aldehyde or oxo group of donors, NAD or NADP as acceptor"/>
    <property type="evidence" value="ECO:0007669"/>
    <property type="project" value="InterPro"/>
</dbReference>
<dbReference type="EMBL" id="VOHK01000003">
    <property type="protein sequence ID" value="TWT21412.1"/>
    <property type="molecule type" value="Genomic_DNA"/>
</dbReference>
<comment type="caution">
    <text evidence="3">The sequence shown here is derived from an EMBL/GenBank/DDBJ whole genome shotgun (WGS) entry which is preliminary data.</text>
</comment>
<dbReference type="CDD" id="cd07129">
    <property type="entry name" value="ALDH_KGSADH"/>
    <property type="match status" value="1"/>
</dbReference>
<dbReference type="InterPro" id="IPR050740">
    <property type="entry name" value="Aldehyde_DH_Superfamily"/>
</dbReference>
<protein>
    <submittedName>
        <fullName evidence="3">Aldehyde dehydrogenase (NADP(+))</fullName>
    </submittedName>
</protein>
<dbReference type="SUPFAM" id="SSF53720">
    <property type="entry name" value="ALDH-like"/>
    <property type="match status" value="1"/>
</dbReference>
<dbReference type="PANTHER" id="PTHR43353">
    <property type="entry name" value="SUCCINATE-SEMIALDEHYDE DEHYDROGENASE, MITOCHONDRIAL"/>
    <property type="match status" value="1"/>
</dbReference>
<dbReference type="PANTHER" id="PTHR43353:SF3">
    <property type="entry name" value="ALDEHYDE DEHYDROGENASE-RELATED"/>
    <property type="match status" value="1"/>
</dbReference>
<dbReference type="InterPro" id="IPR016161">
    <property type="entry name" value="Ald_DH/histidinol_DH"/>
</dbReference>
<keyword evidence="4" id="KW-1185">Reference proteome</keyword>
<sequence>MNANTVLQPILVDGRWVQAEAPTGRFHAFEPSTREALADREFPVSGWRDLEAMLDAGKHAAAGMAHLPPETIARFLETYADAIEARADALVEAAHRETGLPAEPRLRNVELPRTTHQLRQAASAARDGSWSRPTIDTAANIRSVHGPLGGPVLVLGPNNFPFAFNGIAGGDFAAAIAAGNPVIAKAHPAHPHTSALLAGAALDAANAAGLPPGAVQMFFRTDGELGLRLVTDPRLGAAAFTGGRPAGMKLKAAADAVGKPIYLEMSSVNPVFVLPGALRERGDAIAAELHGSCAMGAGQFCTKPGVTVLRAGDGVDRFIAELQRLTAAATPGVLLSPQAPRDIATTVARLQAAGAELLAGGAIAEDAQGFAFQPTLLRVSGERFLADPEALQSEAFGHVNLVVVADSCSQLLQVAEAMEGNLTGTIHSDTGGSDDAAYDTLAPILRARVGRLLNDKMPTGVAVSAAMNHGGPFPATGHPAFTAVGIPASLVRFSALHCYDNVRPHRLPSSLQDRNPTGSLLRLIDGEWTTRDV</sequence>
<dbReference type="InterPro" id="IPR016163">
    <property type="entry name" value="Ald_DH_C"/>
</dbReference>
<dbReference type="Gene3D" id="3.40.605.10">
    <property type="entry name" value="Aldehyde Dehydrogenase, Chain A, domain 1"/>
    <property type="match status" value="1"/>
</dbReference>
<evidence type="ECO:0000256" key="1">
    <source>
        <dbReference type="ARBA" id="ARBA00023002"/>
    </source>
</evidence>
<dbReference type="InterPro" id="IPR016162">
    <property type="entry name" value="Ald_DH_N"/>
</dbReference>
<evidence type="ECO:0000313" key="4">
    <source>
        <dbReference type="Proteomes" id="UP000319980"/>
    </source>
</evidence>
<dbReference type="RefSeq" id="WP_146387116.1">
    <property type="nucleotide sequence ID" value="NZ_VOHK01000003.1"/>
</dbReference>
<evidence type="ECO:0000313" key="3">
    <source>
        <dbReference type="EMBL" id="TWT21412.1"/>
    </source>
</evidence>
<accession>A0A5C5U7A2</accession>
<keyword evidence="1" id="KW-0560">Oxidoreductase</keyword>
<name>A0A5C5U7A2_9GAMM</name>
<proteinExistence type="predicted"/>
<dbReference type="AlphaFoldDB" id="A0A5C5U7A2"/>
<dbReference type="OrthoDB" id="9770537at2"/>
<dbReference type="Gene3D" id="3.40.309.10">
    <property type="entry name" value="Aldehyde Dehydrogenase, Chain A, domain 2"/>
    <property type="match status" value="1"/>
</dbReference>
<dbReference type="InterPro" id="IPR044151">
    <property type="entry name" value="ALDH_KGSADH"/>
</dbReference>
<organism evidence="3 4">
    <name type="scientific">Luteimonas marina</name>
    <dbReference type="NCBI Taxonomy" id="488485"/>
    <lineage>
        <taxon>Bacteria</taxon>
        <taxon>Pseudomonadati</taxon>
        <taxon>Pseudomonadota</taxon>
        <taxon>Gammaproteobacteria</taxon>
        <taxon>Lysobacterales</taxon>
        <taxon>Lysobacteraceae</taxon>
        <taxon>Luteimonas</taxon>
    </lineage>
</organism>
<gene>
    <name evidence="3" type="ORF">FQY83_08705</name>
</gene>
<dbReference type="Pfam" id="PF00171">
    <property type="entry name" value="Aldedh"/>
    <property type="match status" value="1"/>
</dbReference>
<evidence type="ECO:0000259" key="2">
    <source>
        <dbReference type="Pfam" id="PF00171"/>
    </source>
</evidence>